<organism evidence="5 6">
    <name type="scientific">Porites lobata</name>
    <dbReference type="NCBI Taxonomy" id="104759"/>
    <lineage>
        <taxon>Eukaryota</taxon>
        <taxon>Metazoa</taxon>
        <taxon>Cnidaria</taxon>
        <taxon>Anthozoa</taxon>
        <taxon>Hexacorallia</taxon>
        <taxon>Scleractinia</taxon>
        <taxon>Fungiina</taxon>
        <taxon>Poritidae</taxon>
        <taxon>Porites</taxon>
    </lineage>
</organism>
<name>A0ABN8SJF8_9CNID</name>
<feature type="region of interest" description="Disordered" evidence="1">
    <location>
        <begin position="136"/>
        <end position="156"/>
    </location>
</feature>
<feature type="compositionally biased region" description="Basic and acidic residues" evidence="1">
    <location>
        <begin position="140"/>
        <end position="149"/>
    </location>
</feature>
<evidence type="ECO:0000313" key="6">
    <source>
        <dbReference type="Proteomes" id="UP001159405"/>
    </source>
</evidence>
<evidence type="ECO:0008006" key="7">
    <source>
        <dbReference type="Google" id="ProtNLM"/>
    </source>
</evidence>
<dbReference type="Proteomes" id="UP001159405">
    <property type="component" value="Unassembled WGS sequence"/>
</dbReference>
<dbReference type="EMBL" id="CALNXK010000358">
    <property type="protein sequence ID" value="CAH3183588.1"/>
    <property type="molecule type" value="Genomic_DNA"/>
</dbReference>
<proteinExistence type="predicted"/>
<dbReference type="EMBL" id="CALNXK010000884">
    <property type="protein sequence ID" value="CAH3190573.1"/>
    <property type="molecule type" value="Genomic_DNA"/>
</dbReference>
<dbReference type="EMBL" id="CALNXK010000109">
    <property type="protein sequence ID" value="CAH3157974.1"/>
    <property type="molecule type" value="Genomic_DNA"/>
</dbReference>
<reference evidence="5 6" key="1">
    <citation type="submission" date="2022-05" db="EMBL/GenBank/DDBJ databases">
        <authorList>
            <consortium name="Genoscope - CEA"/>
            <person name="William W."/>
        </authorList>
    </citation>
    <scope>NUCLEOTIDE SEQUENCE [LARGE SCALE GENOMIC DNA]</scope>
</reference>
<dbReference type="SUPFAM" id="SSF56219">
    <property type="entry name" value="DNase I-like"/>
    <property type="match status" value="1"/>
</dbReference>
<evidence type="ECO:0000313" key="5">
    <source>
        <dbReference type="EMBL" id="CAH3190573.1"/>
    </source>
</evidence>
<accession>A0ABN8SJF8</accession>
<dbReference type="InterPro" id="IPR036691">
    <property type="entry name" value="Endo/exonu/phosph_ase_sf"/>
</dbReference>
<evidence type="ECO:0000313" key="4">
    <source>
        <dbReference type="EMBL" id="CAH3183588.1"/>
    </source>
</evidence>
<keyword evidence="6" id="KW-1185">Reference proteome</keyword>
<evidence type="ECO:0000313" key="2">
    <source>
        <dbReference type="EMBL" id="CAH3157974.1"/>
    </source>
</evidence>
<sequence>MYVLINIYAPNKDSNIVSFFNNLLLILRNNNFDEEENIIMGGDFNCPLNPLMDKKGGQLNHAAITLELVYKSDDIKGPGIWKMNCSLLDDEDYVNGITERIPIWLAEGRKDLSNCRSIWDWLKYNIRAHTIQYSKRKARERSEREKELQEQLANAK</sequence>
<comment type="caution">
    <text evidence="5">The sequence shown here is derived from an EMBL/GenBank/DDBJ whole genome shotgun (WGS) entry which is preliminary data.</text>
</comment>
<dbReference type="EMBL" id="CALNXK010000148">
    <property type="protein sequence ID" value="CAH3169022.1"/>
    <property type="molecule type" value="Genomic_DNA"/>
</dbReference>
<gene>
    <name evidence="2" type="ORF">PLOB_00002495</name>
    <name evidence="3" type="ORF">PLOB_00009620</name>
    <name evidence="4" type="ORF">PLOB_00028683</name>
    <name evidence="5" type="ORF">PLOB_00047566</name>
</gene>
<dbReference type="Gene3D" id="3.60.10.10">
    <property type="entry name" value="Endonuclease/exonuclease/phosphatase"/>
    <property type="match status" value="1"/>
</dbReference>
<evidence type="ECO:0000313" key="3">
    <source>
        <dbReference type="EMBL" id="CAH3169022.1"/>
    </source>
</evidence>
<evidence type="ECO:0000256" key="1">
    <source>
        <dbReference type="SAM" id="MobiDB-lite"/>
    </source>
</evidence>
<protein>
    <recommendedName>
        <fullName evidence="7">Endonuclease/exonuclease/phosphatase domain-containing protein</fullName>
    </recommendedName>
</protein>
<feature type="non-terminal residue" evidence="5">
    <location>
        <position position="156"/>
    </location>
</feature>